<dbReference type="GO" id="GO:0048367">
    <property type="term" value="P:shoot system development"/>
    <property type="evidence" value="ECO:0007669"/>
    <property type="project" value="InterPro"/>
</dbReference>
<proteinExistence type="predicted"/>
<dbReference type="PANTHER" id="PTHR35504:SF1">
    <property type="entry name" value="PROTEIN EMBRYONIC FLOWER 1"/>
    <property type="match status" value="1"/>
</dbReference>
<name>A0A4P1QYP0_LUPAN</name>
<reference evidence="2 3" key="1">
    <citation type="journal article" date="2017" name="Plant Biotechnol. J.">
        <title>A comprehensive draft genome sequence for lupin (Lupinus angustifolius), an emerging health food: insights into plant-microbe interactions and legume evolution.</title>
        <authorList>
            <person name="Hane J.K."/>
            <person name="Ming Y."/>
            <person name="Kamphuis L.G."/>
            <person name="Nelson M.N."/>
            <person name="Garg G."/>
            <person name="Atkins C.A."/>
            <person name="Bayer P.E."/>
            <person name="Bravo A."/>
            <person name="Bringans S."/>
            <person name="Cannon S."/>
            <person name="Edwards D."/>
            <person name="Foley R."/>
            <person name="Gao L.L."/>
            <person name="Harrison M.J."/>
            <person name="Huang W."/>
            <person name="Hurgobin B."/>
            <person name="Li S."/>
            <person name="Liu C.W."/>
            <person name="McGrath A."/>
            <person name="Morahan G."/>
            <person name="Murray J."/>
            <person name="Weller J."/>
            <person name="Jian J."/>
            <person name="Singh K.B."/>
        </authorList>
    </citation>
    <scope>NUCLEOTIDE SEQUENCE [LARGE SCALE GENOMIC DNA]</scope>
    <source>
        <strain evidence="3">cv. Tanjil</strain>
        <tissue evidence="2">Whole plant</tissue>
    </source>
</reference>
<dbReference type="PANTHER" id="PTHR35504">
    <property type="entry name" value="PROTEIN EMBRYONIC FLOWER 1"/>
    <property type="match status" value="1"/>
</dbReference>
<keyword evidence="3" id="KW-1185">Reference proteome</keyword>
<dbReference type="EMBL" id="CM007374">
    <property type="protein sequence ID" value="OIV97799.1"/>
    <property type="molecule type" value="Genomic_DNA"/>
</dbReference>
<feature type="compositionally biased region" description="Basic residues" evidence="1">
    <location>
        <begin position="1161"/>
        <end position="1170"/>
    </location>
</feature>
<evidence type="ECO:0000256" key="1">
    <source>
        <dbReference type="SAM" id="MobiDB-lite"/>
    </source>
</evidence>
<evidence type="ECO:0000313" key="2">
    <source>
        <dbReference type="EMBL" id="OIV97799.1"/>
    </source>
</evidence>
<sequence length="1178" mass="130723">MGSFIPIDSITIDLPNSVGKRDAGKCEHFSIRGYVSEIRKKDWKTCWPFLLDESKEKPSLPPLHAPKYKCQCCQNFPQEGAAKDIDKDGQTNLACCSTQCIFDTNCNNAALKSATQKDPMPDTLDRRDLDLNTNLSCVSDFLQFNNEEVKKDGAVLGKIIDLETSLKDNLNHQATSVSSPKICSDFIEEVHTSRRDCNSSEFFGTGCEDNGVSNAELGSNLKCIDKGSVEIYNGGTPSADNQCPEELIEDCTVLGDGPTAIEANNTTDHTTGHLPPKSVACNHNIPSRNTHNMVENDFPDHHPQKFTAISHRRPRKVRLMTDILSESGDLKTEQITRRGSPSYGTSNATGASQAHPNTNGELILTNMGQNRKRKFLLGEAQRPVDMCDKRKAIEVQKEDATKYNDGMTGIGLPDAMKVYWSKSEIEKNCIMRKKSRRIQVIDNHLIPEPDQDQQRENEDTMDTADEAYASNTLSSRFAPYDLTGKGIDKLPISAPRIENDFNLSKGKGKVLQTNQELDSLSFRKKDMLRDNSFAYSGGRLVSYMPVDIPIPSAQGALSGKGVEEGLQLSLNSHLAAQLFNKKCIHQIENQLPFPLPLEEGASNVQQPKRKDFATNVFGRPSIPSKQITNAIYGKGVRCEETISARNTEKTFKAMEQPNLMKRYSEHTAEVSEQGTLDGIPMEIVELLAKNQYERCLPDVENRSLLHKSTTRRKTQMTSGNAVHGKGEFSLSKEGQKEKLQGIHKKSSMATGGENVRPGQRKTVHHFSPLDGNSLRMNNICPPQSPFGFDVSRSQNNQFPHIGSNHLGSAQNFKFNGGLEERGSSYATLQAPGGCSLHKTILQENDEASRIWTSLTSNHVSLGYDVPKKVVSQPTSANMDITSHQSGALHRQNMRRDIDLNCINLLVAGPEMLNRSIGSGTFSRVNGGYPFPGKHNRTDPHQNLRGSLDMYSNEVIPAMHLLSLMDAGKQSRTPFNVGVNAQMLKRPSYHGDCSTKLEIGTSKTYSTTKRQSSDHYSRSYSSDKSGGCFLGTPNFVTSSSTQHGMKFVRDTGAFAGRNSVESGKKEKMKNSNSAMQSRVSNQFSWPHLETETQVQHKLEVRGTHETLLPVRVNLGNPCMLNRNPADFTMPETGNAYMINGEDLKFEKSIPQTKPCFPPPHAFKQKRNLKRTKMNEPSKH</sequence>
<organism evidence="2 3">
    <name type="scientific">Lupinus angustifolius</name>
    <name type="common">Narrow-leaved blue lupine</name>
    <dbReference type="NCBI Taxonomy" id="3871"/>
    <lineage>
        <taxon>Eukaryota</taxon>
        <taxon>Viridiplantae</taxon>
        <taxon>Streptophyta</taxon>
        <taxon>Embryophyta</taxon>
        <taxon>Tracheophyta</taxon>
        <taxon>Spermatophyta</taxon>
        <taxon>Magnoliopsida</taxon>
        <taxon>eudicotyledons</taxon>
        <taxon>Gunneridae</taxon>
        <taxon>Pentapetalae</taxon>
        <taxon>rosids</taxon>
        <taxon>fabids</taxon>
        <taxon>Fabales</taxon>
        <taxon>Fabaceae</taxon>
        <taxon>Papilionoideae</taxon>
        <taxon>50 kb inversion clade</taxon>
        <taxon>genistoids sensu lato</taxon>
        <taxon>core genistoids</taxon>
        <taxon>Genisteae</taxon>
        <taxon>Lupinus</taxon>
    </lineage>
</organism>
<evidence type="ECO:0000313" key="3">
    <source>
        <dbReference type="Proteomes" id="UP000188354"/>
    </source>
</evidence>
<accession>A0A4P1QYP0</accession>
<dbReference type="InterPro" id="IPR034583">
    <property type="entry name" value="EMF1"/>
</dbReference>
<dbReference type="Gramene" id="OIV97799">
    <property type="protein sequence ID" value="OIV97799"/>
    <property type="gene ID" value="TanjilG_12556"/>
</dbReference>
<dbReference type="GO" id="GO:0009910">
    <property type="term" value="P:negative regulation of flower development"/>
    <property type="evidence" value="ECO:0007669"/>
    <property type="project" value="InterPro"/>
</dbReference>
<feature type="region of interest" description="Disordered" evidence="1">
    <location>
        <begin position="707"/>
        <end position="726"/>
    </location>
</feature>
<feature type="region of interest" description="Disordered" evidence="1">
    <location>
        <begin position="1002"/>
        <end position="1022"/>
    </location>
</feature>
<gene>
    <name evidence="2" type="ORF">TanjilG_12556</name>
</gene>
<dbReference type="GO" id="GO:0045892">
    <property type="term" value="P:negative regulation of DNA-templated transcription"/>
    <property type="evidence" value="ECO:0007669"/>
    <property type="project" value="InterPro"/>
</dbReference>
<feature type="compositionally biased region" description="Polar residues" evidence="1">
    <location>
        <begin position="337"/>
        <end position="358"/>
    </location>
</feature>
<protein>
    <recommendedName>
        <fullName evidence="4">Protein EMBRYONIC FLOWER 1</fullName>
    </recommendedName>
</protein>
<evidence type="ECO:0008006" key="4">
    <source>
        <dbReference type="Google" id="ProtNLM"/>
    </source>
</evidence>
<feature type="region of interest" description="Disordered" evidence="1">
    <location>
        <begin position="333"/>
        <end position="358"/>
    </location>
</feature>
<feature type="region of interest" description="Disordered" evidence="1">
    <location>
        <begin position="1150"/>
        <end position="1178"/>
    </location>
</feature>
<dbReference type="AlphaFoldDB" id="A0A4P1QYP0"/>
<dbReference type="Proteomes" id="UP000188354">
    <property type="component" value="Chromosome LG14"/>
</dbReference>